<keyword evidence="1" id="KW-0496">Mitochondrion</keyword>
<protein>
    <submittedName>
        <fullName evidence="1">Uncharacterized protein</fullName>
    </submittedName>
</protein>
<dbReference type="AlphaFoldDB" id="A0A345UB52"/>
<sequence length="145" mass="17367">MNQLRLSNQYHFIGVFDSIDSNFKKTREPLVFNTPNCLQVYNKFEKLSKITFTNNLFLECLVGQKFFIYNQNLRQKNFTSLIATVRNKRTFLFLEILLHSLFLIHQPNINIKKIKITYLDFFLPHVVLDKLFMQTLMQNSFSIYN</sequence>
<proteinExistence type="predicted"/>
<dbReference type="GeneID" id="37624422"/>
<accession>A0A345UB52</accession>
<gene>
    <name evidence="1" type="primary">orf145</name>
</gene>
<evidence type="ECO:0000313" key="1">
    <source>
        <dbReference type="EMBL" id="AXI97688.1"/>
    </source>
</evidence>
<reference evidence="1" key="1">
    <citation type="submission" date="2018-05" db="EMBL/GenBank/DDBJ databases">
        <title>Organellar genomes of Gracilariaceae.</title>
        <authorList>
            <person name="Iha C."/>
            <person name="Oliveira M.C."/>
        </authorList>
    </citation>
    <scope>NUCLEOTIDE SEQUENCE</scope>
</reference>
<dbReference type="RefSeq" id="YP_009511811.1">
    <property type="nucleotide sequence ID" value="NC_039146.1"/>
</dbReference>
<dbReference type="EMBL" id="MH396017">
    <property type="protein sequence ID" value="AXI97688.1"/>
    <property type="molecule type" value="Genomic_DNA"/>
</dbReference>
<organism evidence="1">
    <name type="scientific">Gracilaria caudata</name>
    <dbReference type="NCBI Taxonomy" id="2572395"/>
    <lineage>
        <taxon>Eukaryota</taxon>
        <taxon>Rhodophyta</taxon>
        <taxon>Florideophyceae</taxon>
        <taxon>Rhodymeniophycidae</taxon>
        <taxon>Gracilariales</taxon>
        <taxon>Gracilariaceae</taxon>
        <taxon>Gracilaria</taxon>
    </lineage>
</organism>
<name>A0A345UB52_9FLOR</name>
<geneLocation type="mitochondrion" evidence="1"/>